<comment type="caution">
    <text evidence="1">The sequence shown here is derived from an EMBL/GenBank/DDBJ whole genome shotgun (WGS) entry which is preliminary data.</text>
</comment>
<keyword evidence="2" id="KW-1185">Reference proteome</keyword>
<dbReference type="Proteomes" id="UP001154282">
    <property type="component" value="Unassembled WGS sequence"/>
</dbReference>
<proteinExistence type="predicted"/>
<accession>A0AAV0JJN6</accession>
<evidence type="ECO:0000313" key="1">
    <source>
        <dbReference type="EMBL" id="CAI0410151.1"/>
    </source>
</evidence>
<gene>
    <name evidence="1" type="ORF">LITE_LOCUS14637</name>
</gene>
<organism evidence="1 2">
    <name type="scientific">Linum tenue</name>
    <dbReference type="NCBI Taxonomy" id="586396"/>
    <lineage>
        <taxon>Eukaryota</taxon>
        <taxon>Viridiplantae</taxon>
        <taxon>Streptophyta</taxon>
        <taxon>Embryophyta</taxon>
        <taxon>Tracheophyta</taxon>
        <taxon>Spermatophyta</taxon>
        <taxon>Magnoliopsida</taxon>
        <taxon>eudicotyledons</taxon>
        <taxon>Gunneridae</taxon>
        <taxon>Pentapetalae</taxon>
        <taxon>rosids</taxon>
        <taxon>fabids</taxon>
        <taxon>Malpighiales</taxon>
        <taxon>Linaceae</taxon>
        <taxon>Linum</taxon>
    </lineage>
</organism>
<sequence length="43" mass="4604">MFLDISLWSDIARNLNGQELAVLGRSGPVMLAVCSLRVTGATK</sequence>
<dbReference type="EMBL" id="CAMGYJ010000005">
    <property type="protein sequence ID" value="CAI0410151.1"/>
    <property type="molecule type" value="Genomic_DNA"/>
</dbReference>
<reference evidence="1" key="1">
    <citation type="submission" date="2022-08" db="EMBL/GenBank/DDBJ databases">
        <authorList>
            <person name="Gutierrez-Valencia J."/>
        </authorList>
    </citation>
    <scope>NUCLEOTIDE SEQUENCE</scope>
</reference>
<dbReference type="AlphaFoldDB" id="A0AAV0JJN6"/>
<evidence type="ECO:0000313" key="2">
    <source>
        <dbReference type="Proteomes" id="UP001154282"/>
    </source>
</evidence>
<protein>
    <submittedName>
        <fullName evidence="1">Uncharacterized protein</fullName>
    </submittedName>
</protein>
<feature type="non-terminal residue" evidence="1">
    <location>
        <position position="43"/>
    </location>
</feature>
<name>A0AAV0JJN6_9ROSI</name>